<feature type="non-terminal residue" evidence="1">
    <location>
        <position position="1"/>
    </location>
</feature>
<gene>
    <name evidence="1" type="ORF">S06H3_23289</name>
</gene>
<sequence>SRAGFPVAWGVGDGSGALVVPVLEIQESS</sequence>
<reference evidence="1" key="1">
    <citation type="journal article" date="2014" name="Front. Microbiol.">
        <title>High frequency of phylogenetically diverse reductive dehalogenase-homologous genes in deep subseafloor sedimentary metagenomes.</title>
        <authorList>
            <person name="Kawai M."/>
            <person name="Futagami T."/>
            <person name="Toyoda A."/>
            <person name="Takaki Y."/>
            <person name="Nishi S."/>
            <person name="Hori S."/>
            <person name="Arai W."/>
            <person name="Tsubouchi T."/>
            <person name="Morono Y."/>
            <person name="Uchiyama I."/>
            <person name="Ito T."/>
            <person name="Fujiyama A."/>
            <person name="Inagaki F."/>
            <person name="Takami H."/>
        </authorList>
    </citation>
    <scope>NUCLEOTIDE SEQUENCE</scope>
    <source>
        <strain evidence="1">Expedition CK06-06</strain>
    </source>
</reference>
<dbReference type="EMBL" id="BARV01012629">
    <property type="protein sequence ID" value="GAI05973.1"/>
    <property type="molecule type" value="Genomic_DNA"/>
</dbReference>
<comment type="caution">
    <text evidence="1">The sequence shown here is derived from an EMBL/GenBank/DDBJ whole genome shotgun (WGS) entry which is preliminary data.</text>
</comment>
<name>X1KH38_9ZZZZ</name>
<accession>X1KH38</accession>
<evidence type="ECO:0000313" key="1">
    <source>
        <dbReference type="EMBL" id="GAI05973.1"/>
    </source>
</evidence>
<proteinExistence type="predicted"/>
<dbReference type="AlphaFoldDB" id="X1KH38"/>
<organism evidence="1">
    <name type="scientific">marine sediment metagenome</name>
    <dbReference type="NCBI Taxonomy" id="412755"/>
    <lineage>
        <taxon>unclassified sequences</taxon>
        <taxon>metagenomes</taxon>
        <taxon>ecological metagenomes</taxon>
    </lineage>
</organism>
<protein>
    <submittedName>
        <fullName evidence="1">Uncharacterized protein</fullName>
    </submittedName>
</protein>